<protein>
    <submittedName>
        <fullName evidence="13">Phenylalanine-specific permease</fullName>
    </submittedName>
</protein>
<dbReference type="PROSITE" id="PS00218">
    <property type="entry name" value="AMINO_ACID_PERMEASE_1"/>
    <property type="match status" value="1"/>
</dbReference>
<keyword evidence="6 11" id="KW-0812">Transmembrane</keyword>
<dbReference type="EMBL" id="CP003697">
    <property type="protein sequence ID" value="AGF73763.1"/>
    <property type="molecule type" value="Genomic_DNA"/>
</dbReference>
<dbReference type="InterPro" id="IPR004840">
    <property type="entry name" value="Amino_acid_permease_CS"/>
</dbReference>
<keyword evidence="3" id="KW-0813">Transport</keyword>
<dbReference type="PATRIC" id="fig|1121362.3.peg.2813"/>
<feature type="transmembrane region" description="Helical" evidence="11">
    <location>
        <begin position="44"/>
        <end position="63"/>
    </location>
</feature>
<proteinExistence type="inferred from homology"/>
<feature type="region of interest" description="Disordered" evidence="10">
    <location>
        <begin position="1"/>
        <end position="32"/>
    </location>
</feature>
<evidence type="ECO:0000256" key="1">
    <source>
        <dbReference type="ARBA" id="ARBA00004429"/>
    </source>
</evidence>
<evidence type="ECO:0000256" key="2">
    <source>
        <dbReference type="ARBA" id="ARBA00008583"/>
    </source>
</evidence>
<evidence type="ECO:0000256" key="10">
    <source>
        <dbReference type="SAM" id="MobiDB-lite"/>
    </source>
</evidence>
<feature type="transmembrane region" description="Helical" evidence="11">
    <location>
        <begin position="183"/>
        <end position="201"/>
    </location>
</feature>
<dbReference type="GO" id="GO:0006865">
    <property type="term" value="P:amino acid transport"/>
    <property type="evidence" value="ECO:0007669"/>
    <property type="project" value="UniProtKB-KW"/>
</dbReference>
<reference evidence="13 14" key="1">
    <citation type="journal article" date="2012" name="Stand. Genomic Sci.">
        <title>Genome sequence of the halotolerant bacterium Corynebacterium halotolerans type strain YIM 70093(T) (= DSM 44683(T)).</title>
        <authorList>
            <person name="Ruckert C."/>
            <person name="Albersmeier A."/>
            <person name="Al-Dilaimi A."/>
            <person name="Niehaus K."/>
            <person name="Szczepanowski R."/>
            <person name="Kalinowski J."/>
        </authorList>
    </citation>
    <scope>NUCLEOTIDE SEQUENCE [LARGE SCALE GENOMIC DNA]</scope>
    <source>
        <strain evidence="13">YIM 70093</strain>
    </source>
</reference>
<evidence type="ECO:0000256" key="9">
    <source>
        <dbReference type="ARBA" id="ARBA00023136"/>
    </source>
</evidence>
<evidence type="ECO:0000256" key="7">
    <source>
        <dbReference type="ARBA" id="ARBA00022970"/>
    </source>
</evidence>
<comment type="similarity">
    <text evidence="2">Belongs to the amino acid-polyamine-organocation (APC) superfamily. Amino acid transporter (AAT) (TC 2.A.3.1) family.</text>
</comment>
<evidence type="ECO:0000313" key="13">
    <source>
        <dbReference type="EMBL" id="AGF73763.1"/>
    </source>
</evidence>
<keyword evidence="5" id="KW-0997">Cell inner membrane</keyword>
<sequence>MTDQLTSTPARTPADTAAPAAHLQTPSTQDNGLKRGLKARHLQLIALGSSIGTGLFLGSGASIQLAGPAVLLAFAVAGAMIFLIMRMLGEMAVIHPVSGSFAYYARKFIGPVAGFITGWNWWFTCIVVGMLELTAAGVFMDFWFPGLPHWITALVALVVITGINLIHVGAFGEVEFWMSMIKVVALVAMIVLGLCLVFGIGPDPAIGFSNLWEHGGFAPTGLGGFMLSLVAVTFTFGGTVSIGTAAGEVENPSRNIPKAINSVIYRIIVFYVGGVGIMLLLWPWNDIDADSSPFVRILMGLGIGGAAVILNVVVLSAALSVFNNMTYSGGRMLRDLALNGQAPPFFARTTKRGLPLRALLFNSGLMGVAVLLNFLFEGQLLFALMAIILGAEIISWSAIALAHLGFRKQLRRAGQTSTYRAPFFPIANYGCLAFFALLLTLMAFLPDYRIALFALPAWVLTLAVIWLGQCVHQRRNGHDKLSPDDNLITTQREI</sequence>
<dbReference type="Gene3D" id="1.20.1740.10">
    <property type="entry name" value="Amino acid/polyamine transporter I"/>
    <property type="match status" value="1"/>
</dbReference>
<keyword evidence="4" id="KW-1003">Cell membrane</keyword>
<evidence type="ECO:0000256" key="5">
    <source>
        <dbReference type="ARBA" id="ARBA00022519"/>
    </source>
</evidence>
<evidence type="ECO:0000256" key="6">
    <source>
        <dbReference type="ARBA" id="ARBA00022692"/>
    </source>
</evidence>
<dbReference type="PANTHER" id="PTHR43495:SF4">
    <property type="entry name" value="AROMATIC AMINO ACID TRANSPORT PROTEIN AROP"/>
    <property type="match status" value="1"/>
</dbReference>
<dbReference type="HOGENOM" id="CLU_007946_9_3_11"/>
<dbReference type="AlphaFoldDB" id="M1NQV7"/>
<feature type="transmembrane region" description="Helical" evidence="11">
    <location>
        <begin position="150"/>
        <end position="171"/>
    </location>
</feature>
<feature type="compositionally biased region" description="Low complexity" evidence="10">
    <location>
        <begin position="8"/>
        <end position="21"/>
    </location>
</feature>
<dbReference type="KEGG" id="chn:A605_13835"/>
<evidence type="ECO:0000256" key="3">
    <source>
        <dbReference type="ARBA" id="ARBA00022448"/>
    </source>
</evidence>
<keyword evidence="8 11" id="KW-1133">Transmembrane helix</keyword>
<dbReference type="Pfam" id="PF00324">
    <property type="entry name" value="AA_permease"/>
    <property type="match status" value="1"/>
</dbReference>
<dbReference type="RefSeq" id="WP_015402177.1">
    <property type="nucleotide sequence ID" value="NC_020302.1"/>
</dbReference>
<keyword evidence="7" id="KW-0029">Amino-acid transport</keyword>
<feature type="transmembrane region" description="Helical" evidence="11">
    <location>
        <begin position="263"/>
        <end position="282"/>
    </location>
</feature>
<dbReference type="Proteomes" id="UP000011723">
    <property type="component" value="Chromosome"/>
</dbReference>
<accession>M1NQV7</accession>
<evidence type="ECO:0000313" key="14">
    <source>
        <dbReference type="Proteomes" id="UP000011723"/>
    </source>
</evidence>
<dbReference type="OrthoDB" id="5297508at2"/>
<feature type="domain" description="Amino acid permease/ SLC12A" evidence="12">
    <location>
        <begin position="41"/>
        <end position="475"/>
    </location>
</feature>
<evidence type="ECO:0000256" key="8">
    <source>
        <dbReference type="ARBA" id="ARBA00022989"/>
    </source>
</evidence>
<dbReference type="PIRSF" id="PIRSF006060">
    <property type="entry name" value="AA_transporter"/>
    <property type="match status" value="1"/>
</dbReference>
<dbReference type="STRING" id="1121362.A605_13835"/>
<feature type="transmembrane region" description="Helical" evidence="11">
    <location>
        <begin position="358"/>
        <end position="376"/>
    </location>
</feature>
<dbReference type="eggNOG" id="COG1113">
    <property type="taxonomic scope" value="Bacteria"/>
</dbReference>
<feature type="transmembrane region" description="Helical" evidence="11">
    <location>
        <begin position="221"/>
        <end position="242"/>
    </location>
</feature>
<evidence type="ECO:0000259" key="12">
    <source>
        <dbReference type="Pfam" id="PF00324"/>
    </source>
</evidence>
<dbReference type="FunFam" id="1.20.1740.10:FF:000001">
    <property type="entry name" value="Amino acid permease"/>
    <property type="match status" value="1"/>
</dbReference>
<feature type="transmembrane region" description="Helical" evidence="11">
    <location>
        <begin position="108"/>
        <end position="130"/>
    </location>
</feature>
<keyword evidence="9 11" id="KW-0472">Membrane</keyword>
<feature type="transmembrane region" description="Helical" evidence="11">
    <location>
        <begin position="382"/>
        <end position="406"/>
    </location>
</feature>
<feature type="transmembrane region" description="Helical" evidence="11">
    <location>
        <begin position="426"/>
        <end position="444"/>
    </location>
</feature>
<evidence type="ECO:0000256" key="4">
    <source>
        <dbReference type="ARBA" id="ARBA00022475"/>
    </source>
</evidence>
<dbReference type="GO" id="GO:0055085">
    <property type="term" value="P:transmembrane transport"/>
    <property type="evidence" value="ECO:0007669"/>
    <property type="project" value="InterPro"/>
</dbReference>
<feature type="transmembrane region" description="Helical" evidence="11">
    <location>
        <begin position="69"/>
        <end position="88"/>
    </location>
</feature>
<feature type="transmembrane region" description="Helical" evidence="11">
    <location>
        <begin position="450"/>
        <end position="468"/>
    </location>
</feature>
<dbReference type="PANTHER" id="PTHR43495">
    <property type="entry name" value="GABA PERMEASE"/>
    <property type="match status" value="1"/>
</dbReference>
<name>M1NQV7_9CORY</name>
<feature type="transmembrane region" description="Helical" evidence="11">
    <location>
        <begin position="294"/>
        <end position="322"/>
    </location>
</feature>
<gene>
    <name evidence="13" type="ORF">A605_13835</name>
</gene>
<comment type="subcellular location">
    <subcellularLocation>
        <location evidence="1">Cell inner membrane</location>
        <topology evidence="1">Multi-pass membrane protein</topology>
    </subcellularLocation>
</comment>
<keyword evidence="14" id="KW-1185">Reference proteome</keyword>
<dbReference type="GO" id="GO:0005886">
    <property type="term" value="C:plasma membrane"/>
    <property type="evidence" value="ECO:0007669"/>
    <property type="project" value="UniProtKB-SubCell"/>
</dbReference>
<organism evidence="13 14">
    <name type="scientific">Corynebacterium halotolerans YIM 70093 = DSM 44683</name>
    <dbReference type="NCBI Taxonomy" id="1121362"/>
    <lineage>
        <taxon>Bacteria</taxon>
        <taxon>Bacillati</taxon>
        <taxon>Actinomycetota</taxon>
        <taxon>Actinomycetes</taxon>
        <taxon>Mycobacteriales</taxon>
        <taxon>Corynebacteriaceae</taxon>
        <taxon>Corynebacterium</taxon>
    </lineage>
</organism>
<dbReference type="InterPro" id="IPR004841">
    <property type="entry name" value="AA-permease/SLC12A_dom"/>
</dbReference>
<evidence type="ECO:0000256" key="11">
    <source>
        <dbReference type="SAM" id="Phobius"/>
    </source>
</evidence>